<evidence type="ECO:0000313" key="3">
    <source>
        <dbReference type="Proteomes" id="UP000194945"/>
    </source>
</evidence>
<comment type="caution">
    <text evidence="2">The sequence shown here is derived from an EMBL/GenBank/DDBJ whole genome shotgun (WGS) entry which is preliminary data.</text>
</comment>
<proteinExistence type="predicted"/>
<evidence type="ECO:0000313" key="2">
    <source>
        <dbReference type="EMBL" id="OTX97251.1"/>
    </source>
</evidence>
<dbReference type="EMBL" id="NFDE01000006">
    <property type="protein sequence ID" value="OTX97251.1"/>
    <property type="molecule type" value="Genomic_DNA"/>
</dbReference>
<gene>
    <name evidence="2" type="ORF">BK730_02715</name>
    <name evidence="1" type="ORF">BK730_07790</name>
</gene>
<protein>
    <submittedName>
        <fullName evidence="2">Uncharacterized protein</fullName>
    </submittedName>
</protein>
<accession>A0A242ZP81</accession>
<dbReference type="Proteomes" id="UP000194945">
    <property type="component" value="Unassembled WGS sequence"/>
</dbReference>
<organism evidence="2 3">
    <name type="scientific">Bacillus wiedmannii</name>
    <dbReference type="NCBI Taxonomy" id="1890302"/>
    <lineage>
        <taxon>Bacteria</taxon>
        <taxon>Bacillati</taxon>
        <taxon>Bacillota</taxon>
        <taxon>Bacilli</taxon>
        <taxon>Bacillales</taxon>
        <taxon>Bacillaceae</taxon>
        <taxon>Bacillus</taxon>
        <taxon>Bacillus cereus group</taxon>
    </lineage>
</organism>
<evidence type="ECO:0000313" key="1">
    <source>
        <dbReference type="EMBL" id="OTX91664.1"/>
    </source>
</evidence>
<name>A0A242ZP81_9BACI</name>
<reference evidence="2 3" key="1">
    <citation type="submission" date="2016-10" db="EMBL/GenBank/DDBJ databases">
        <title>Comparative genomics of Bacillus thuringiensis reveals a path to pathogens against multiple invertebrate hosts.</title>
        <authorList>
            <person name="Zheng J."/>
            <person name="Gao Q."/>
            <person name="Liu H."/>
            <person name="Peng D."/>
            <person name="Ruan L."/>
            <person name="Sun M."/>
        </authorList>
    </citation>
    <scope>NUCLEOTIDE SEQUENCE [LARGE SCALE GENOMIC DNA]</scope>
    <source>
        <strain evidence="2">BGSC 4BK1</strain>
    </source>
</reference>
<dbReference type="EMBL" id="NFDE01000036">
    <property type="protein sequence ID" value="OTX91664.1"/>
    <property type="molecule type" value="Genomic_DNA"/>
</dbReference>
<dbReference type="RefSeq" id="WP_088092123.1">
    <property type="nucleotide sequence ID" value="NZ_JARMNH010000081.1"/>
</dbReference>
<dbReference type="AlphaFoldDB" id="A0A242ZP81"/>
<sequence>MINPFNKEIFQTKFSIPGFRESSPILSILVNENSILRQYLVLKSLIKEEYIILGFDFKHEQIIPIENSNINYVLNEIQKFISSKFNSINLNIEALDKNIEYFSKQKLKKSNFYTNENITIFVSSQRNIIPTQCEIYSNEVLYNPNKSIVIHNRSGLLYGEIEFDGVQKNDFLKLHFSETLILKYYVDNEIIETASIIYEVVSVNSNSFVLILSNFIHDLSNMRVNHSSQALNPHSAFFEVLRTAGISKEQINIEGFEKTNAPYLIIIPIEDLEINIKEFGLGDITFLSKQESFNRVKGFEELFVKELNEEFNVFAHTIVESENTYDAYLLGLQKIQQAVDVLVHLTKNERTFNFFNLGDYINNWSRSRIYQHPKCSTFYYAENIIGFEKVFSDSKKIRCDNSLEIDSYLEKIIEELGWYEHVLYRKLQGEESKIEKQLFNALKWLNRSWRTNNIEDKVIYTSIAMEFLVDEVKTEPYIPKQVKSEFKGLLKNLLKNNAIFTEDISKKIIEKSLQGLSEPPLKIKVKTLIEQLKVPINEEEFEKIWSVRNYRNDMVHGRSELEINPDIVLLANIFLGELIAYRFKDIEDGVQD</sequence>